<evidence type="ECO:0000313" key="3">
    <source>
        <dbReference type="EMBL" id="SDB77016.1"/>
    </source>
</evidence>
<dbReference type="Pfam" id="PF00248">
    <property type="entry name" value="Aldo_ket_red"/>
    <property type="match status" value="1"/>
</dbReference>
<dbReference type="GO" id="GO:0016491">
    <property type="term" value="F:oxidoreductase activity"/>
    <property type="evidence" value="ECO:0007669"/>
    <property type="project" value="UniProtKB-KW"/>
</dbReference>
<dbReference type="InterPro" id="IPR023210">
    <property type="entry name" value="NADP_OxRdtase_dom"/>
</dbReference>
<accession>A0A1G6G746</accession>
<dbReference type="PANTHER" id="PTHR43625">
    <property type="entry name" value="AFLATOXIN B1 ALDEHYDE REDUCTASE"/>
    <property type="match status" value="1"/>
</dbReference>
<organism evidence="3 4">
    <name type="scientific">Bacteroides ovatus</name>
    <dbReference type="NCBI Taxonomy" id="28116"/>
    <lineage>
        <taxon>Bacteria</taxon>
        <taxon>Pseudomonadati</taxon>
        <taxon>Bacteroidota</taxon>
        <taxon>Bacteroidia</taxon>
        <taxon>Bacteroidales</taxon>
        <taxon>Bacteroidaceae</taxon>
        <taxon>Bacteroides</taxon>
    </lineage>
</organism>
<dbReference type="EMBL" id="FMYE01000016">
    <property type="protein sequence ID" value="SDB77016.1"/>
    <property type="molecule type" value="Genomic_DNA"/>
</dbReference>
<dbReference type="PRINTS" id="PR00069">
    <property type="entry name" value="ALDKETRDTASE"/>
</dbReference>
<dbReference type="AlphaFoldDB" id="A0A1G6G746"/>
<gene>
    <name evidence="3" type="ORF">SAMN05192581_101611</name>
</gene>
<proteinExistence type="predicted"/>
<evidence type="ECO:0000259" key="2">
    <source>
        <dbReference type="Pfam" id="PF00248"/>
    </source>
</evidence>
<feature type="domain" description="NADP-dependent oxidoreductase" evidence="2">
    <location>
        <begin position="14"/>
        <end position="305"/>
    </location>
</feature>
<dbReference type="InterPro" id="IPR036812">
    <property type="entry name" value="NAD(P)_OxRdtase_dom_sf"/>
</dbReference>
<dbReference type="InterPro" id="IPR050791">
    <property type="entry name" value="Aldo-Keto_reductase"/>
</dbReference>
<name>A0A1G6G746_BACOV</name>
<evidence type="ECO:0000256" key="1">
    <source>
        <dbReference type="ARBA" id="ARBA00023002"/>
    </source>
</evidence>
<dbReference type="Proteomes" id="UP000183670">
    <property type="component" value="Unassembled WGS sequence"/>
</dbReference>
<dbReference type="PANTHER" id="PTHR43625:SF77">
    <property type="entry name" value="ALDO-KETO REDUCTASE"/>
    <property type="match status" value="1"/>
</dbReference>
<sequence length="338" mass="37795">MKTRKFGTLEISAVGLGCMGFTHGYGTCPSEEESIRLIRKAYDEGCTFFDTAEIYSCYKNEELVGKALKPFRHEITISTKFTPAVLPGQENPEGKLSRIGIRQAVEGSLRRLQTDYIDLYTEHRVPKENDPAEVAYWMGELIKEGKIRAWGQSEPTLEQLKAAHAVTPITAVQSEYSLMERKWEADVIPYCKAEGIGFVAYSPMAGGFLSGKYHSAHEFKGDDVRRVITRYSEENMRANQVLLDLINRYAEEKHCIAAQISLAWVMYSGHIVPIPGMRSDARILENLGAAEVAITADEYAAMNEALSHIIIHGNRTDEDIAKMGTIEGHQQTVAKAER</sequence>
<reference evidence="3 4" key="1">
    <citation type="submission" date="2016-10" db="EMBL/GenBank/DDBJ databases">
        <authorList>
            <person name="de Groot N.N."/>
        </authorList>
    </citation>
    <scope>NUCLEOTIDE SEQUENCE [LARGE SCALE GENOMIC DNA]</scope>
    <source>
        <strain evidence="3 4">NLAE-zl-C500</strain>
    </source>
</reference>
<dbReference type="InterPro" id="IPR020471">
    <property type="entry name" value="AKR"/>
</dbReference>
<protein>
    <submittedName>
        <fullName evidence="3">Predicted oxidoreductase</fullName>
    </submittedName>
</protein>
<dbReference type="SUPFAM" id="SSF51430">
    <property type="entry name" value="NAD(P)-linked oxidoreductase"/>
    <property type="match status" value="1"/>
</dbReference>
<dbReference type="Gene3D" id="3.20.20.100">
    <property type="entry name" value="NADP-dependent oxidoreductase domain"/>
    <property type="match status" value="1"/>
</dbReference>
<keyword evidence="1" id="KW-0560">Oxidoreductase</keyword>
<dbReference type="GO" id="GO:0005737">
    <property type="term" value="C:cytoplasm"/>
    <property type="evidence" value="ECO:0007669"/>
    <property type="project" value="TreeGrafter"/>
</dbReference>
<evidence type="ECO:0000313" key="4">
    <source>
        <dbReference type="Proteomes" id="UP000183670"/>
    </source>
</evidence>